<dbReference type="GO" id="GO:0003676">
    <property type="term" value="F:nucleic acid binding"/>
    <property type="evidence" value="ECO:0007669"/>
    <property type="project" value="InterPro"/>
</dbReference>
<comment type="caution">
    <text evidence="3">The sequence shown here is derived from an EMBL/GenBank/DDBJ whole genome shotgun (WGS) entry which is preliminary data.</text>
</comment>
<dbReference type="PANTHER" id="PTHR34039:SF1">
    <property type="entry name" value="UPF0102 PROTEIN YRAN"/>
    <property type="match status" value="1"/>
</dbReference>
<name>A0A6M1U423_9RHOB</name>
<dbReference type="EMBL" id="JAALFE010000016">
    <property type="protein sequence ID" value="NGQ92334.1"/>
    <property type="molecule type" value="Genomic_DNA"/>
</dbReference>
<organism evidence="3 4">
    <name type="scientific">Paragemmobacter kunshanensis</name>
    <dbReference type="NCBI Taxonomy" id="2583234"/>
    <lineage>
        <taxon>Bacteria</taxon>
        <taxon>Pseudomonadati</taxon>
        <taxon>Pseudomonadota</taxon>
        <taxon>Alphaproteobacteria</taxon>
        <taxon>Rhodobacterales</taxon>
        <taxon>Paracoccaceae</taxon>
        <taxon>Paragemmobacter</taxon>
    </lineage>
</organism>
<accession>A0A6M1U423</accession>
<reference evidence="3 4" key="1">
    <citation type="submission" date="2020-02" db="EMBL/GenBank/DDBJ databases">
        <title>Rhodobacter translucens sp. nov., a novel bacterium isolated from activated sludge.</title>
        <authorList>
            <person name="Liu J."/>
        </authorList>
    </citation>
    <scope>NUCLEOTIDE SEQUENCE [LARGE SCALE GENOMIC DNA]</scope>
    <source>
        <strain evidence="3 4">HX-7-19</strain>
    </source>
</reference>
<dbReference type="InterPro" id="IPR011335">
    <property type="entry name" value="Restrct_endonuc-II-like"/>
</dbReference>
<dbReference type="AlphaFoldDB" id="A0A6M1U423"/>
<protein>
    <recommendedName>
        <fullName evidence="2">UPF0102 protein G5V65_15660</fullName>
    </recommendedName>
</protein>
<dbReference type="SUPFAM" id="SSF52980">
    <property type="entry name" value="Restriction endonuclease-like"/>
    <property type="match status" value="1"/>
</dbReference>
<dbReference type="HAMAP" id="MF_00048">
    <property type="entry name" value="UPF0102"/>
    <property type="match status" value="1"/>
</dbReference>
<comment type="similarity">
    <text evidence="1 2">Belongs to the UPF0102 family.</text>
</comment>
<dbReference type="PANTHER" id="PTHR34039">
    <property type="entry name" value="UPF0102 PROTEIN YRAN"/>
    <property type="match status" value="1"/>
</dbReference>
<evidence type="ECO:0000313" key="3">
    <source>
        <dbReference type="EMBL" id="NGQ92334.1"/>
    </source>
</evidence>
<evidence type="ECO:0000313" key="4">
    <source>
        <dbReference type="Proteomes" id="UP000474758"/>
    </source>
</evidence>
<dbReference type="Proteomes" id="UP000474758">
    <property type="component" value="Unassembled WGS sequence"/>
</dbReference>
<keyword evidence="4" id="KW-1185">Reference proteome</keyword>
<evidence type="ECO:0000256" key="2">
    <source>
        <dbReference type="HAMAP-Rule" id="MF_00048"/>
    </source>
</evidence>
<proteinExistence type="inferred from homology"/>
<evidence type="ECO:0000256" key="1">
    <source>
        <dbReference type="ARBA" id="ARBA00006738"/>
    </source>
</evidence>
<dbReference type="Gene3D" id="3.40.1350.10">
    <property type="match status" value="1"/>
</dbReference>
<dbReference type="RefSeq" id="WP_165051878.1">
    <property type="nucleotide sequence ID" value="NZ_JAALFE010000016.1"/>
</dbReference>
<gene>
    <name evidence="3" type="ORF">G5V65_15660</name>
</gene>
<dbReference type="Pfam" id="PF02021">
    <property type="entry name" value="UPF0102"/>
    <property type="match status" value="1"/>
</dbReference>
<dbReference type="InterPro" id="IPR003509">
    <property type="entry name" value="UPF0102_YraN-like"/>
</dbReference>
<dbReference type="InterPro" id="IPR011856">
    <property type="entry name" value="tRNA_endonuc-like_dom_sf"/>
</dbReference>
<sequence length="122" mass="13450">MQMQSDRGRRSHLVGLAAEDRVASHYDRGGMPVCNRRWRGLSGEIDIVARDGDKVIFVEVKQSRTHAAAAAHLSPRQMQRIWNAAAEFLDGEPRGALTEVRIDVALVDGTGRIEIVENAFAA</sequence>